<name>A0A1D1ZM23_AUXPR</name>
<sequence>MASSPPPSGSNVPGTRRNGDPPPPAGFRPTRAAGGPAGQPSLAEAAARQAQTEAGDPEMGHPEPPGRAHGSPGPRPAGDQAPPPSITYDNALRLAHSTLAALQQKLSTVSSITAPDLSALHSAVNAMLSERRRLPARLPVGAPAGEGPTPPAPAPAPRSSLSTPSTRAPGMAPGALRPYLSEHTRLQLPSAGARPPPGAAAAGQAGGPGAGPALLQRALQELGRHLGSGVEVQPDVHAVLTGLLTALLQQGSHASTRQSRELTDALAAVVAALPQMGGAPGGEGGAGTSHQTQTGPASLRPRAAPPTAPSPSEGLRSSLSQRRHIPPPPPFSGHVPRRPRTLAQPQQPPGADPAGPSGGS</sequence>
<feature type="region of interest" description="Disordered" evidence="1">
    <location>
        <begin position="275"/>
        <end position="360"/>
    </location>
</feature>
<evidence type="ECO:0000313" key="2">
    <source>
        <dbReference type="EMBL" id="JAT67958.1"/>
    </source>
</evidence>
<protein>
    <submittedName>
        <fullName evidence="2">Uncharacterized protein</fullName>
    </submittedName>
</protein>
<proteinExistence type="predicted"/>
<feature type="compositionally biased region" description="Low complexity" evidence="1">
    <location>
        <begin position="157"/>
        <end position="169"/>
    </location>
</feature>
<feature type="region of interest" description="Disordered" evidence="1">
    <location>
        <begin position="135"/>
        <end position="176"/>
    </location>
</feature>
<organism evidence="2">
    <name type="scientific">Auxenochlorella protothecoides</name>
    <name type="common">Green microalga</name>
    <name type="synonym">Chlorella protothecoides</name>
    <dbReference type="NCBI Taxonomy" id="3075"/>
    <lineage>
        <taxon>Eukaryota</taxon>
        <taxon>Viridiplantae</taxon>
        <taxon>Chlorophyta</taxon>
        <taxon>core chlorophytes</taxon>
        <taxon>Trebouxiophyceae</taxon>
        <taxon>Chlorellales</taxon>
        <taxon>Chlorellaceae</taxon>
        <taxon>Auxenochlorella</taxon>
    </lineage>
</organism>
<feature type="compositionally biased region" description="Low complexity" evidence="1">
    <location>
        <begin position="43"/>
        <end position="54"/>
    </location>
</feature>
<gene>
    <name evidence="2" type="ORF">g.50222</name>
</gene>
<feature type="region of interest" description="Disordered" evidence="1">
    <location>
        <begin position="1"/>
        <end position="90"/>
    </location>
</feature>
<evidence type="ECO:0000256" key="1">
    <source>
        <dbReference type="SAM" id="MobiDB-lite"/>
    </source>
</evidence>
<feature type="compositionally biased region" description="Gly residues" evidence="1">
    <location>
        <begin position="278"/>
        <end position="287"/>
    </location>
</feature>
<dbReference type="AlphaFoldDB" id="A0A1D1ZM23"/>
<reference evidence="2" key="1">
    <citation type="submission" date="2015-08" db="EMBL/GenBank/DDBJ databases">
        <authorList>
            <person name="Babu N.S."/>
            <person name="Beckwith C.J."/>
            <person name="Beseler K.G."/>
            <person name="Brison A."/>
            <person name="Carone J.V."/>
            <person name="Caskin T.P."/>
            <person name="Diamond M."/>
            <person name="Durham M.E."/>
            <person name="Foxe J.M."/>
            <person name="Go M."/>
            <person name="Henderson B.A."/>
            <person name="Jones I.B."/>
            <person name="McGettigan J.A."/>
            <person name="Micheletti S.J."/>
            <person name="Nasrallah M.E."/>
            <person name="Ortiz D."/>
            <person name="Piller C.R."/>
            <person name="Privatt S.R."/>
            <person name="Schneider S.L."/>
            <person name="Sharp S."/>
            <person name="Smith T.C."/>
            <person name="Stanton J.D."/>
            <person name="Ullery H.E."/>
            <person name="Wilson R.J."/>
            <person name="Serrano M.G."/>
            <person name="Buck G."/>
            <person name="Lee V."/>
            <person name="Wang Y."/>
            <person name="Carvalho R."/>
            <person name="Voegtly L."/>
            <person name="Shi R."/>
            <person name="Duckworth R."/>
            <person name="Johnson A."/>
            <person name="Loviza R."/>
            <person name="Walstead R."/>
            <person name="Shah Z."/>
            <person name="Kiflezghi M."/>
            <person name="Wade K."/>
            <person name="Ball S.L."/>
            <person name="Bradley K.W."/>
            <person name="Asai D.J."/>
            <person name="Bowman C.A."/>
            <person name="Russell D.A."/>
            <person name="Pope W.H."/>
            <person name="Jacobs-Sera D."/>
            <person name="Hendrix R.W."/>
            <person name="Hatfull G.F."/>
        </authorList>
    </citation>
    <scope>NUCLEOTIDE SEQUENCE</scope>
</reference>
<accession>A0A1D1ZM23</accession>
<feature type="region of interest" description="Disordered" evidence="1">
    <location>
        <begin position="188"/>
        <end position="212"/>
    </location>
</feature>
<dbReference type="EMBL" id="GDKF01010664">
    <property type="protein sequence ID" value="JAT67958.1"/>
    <property type="molecule type" value="Transcribed_RNA"/>
</dbReference>